<keyword evidence="6" id="KW-1185">Reference proteome</keyword>
<reference evidence="4 6" key="2">
    <citation type="submission" date="2017-12" db="EMBL/GenBank/DDBJ databases">
        <title>Comparative Functional Genomics of Dry Heat Resistant strains isolated from the Viking Spacecraft.</title>
        <authorList>
            <person name="Seuylemezian A."/>
            <person name="Cooper K."/>
            <person name="Vaishampayan P."/>
        </authorList>
    </citation>
    <scope>NUCLEOTIDE SEQUENCE [LARGE SCALE GENOMIC DNA]</scope>
    <source>
        <strain evidence="4 6">ATCC 29669</strain>
    </source>
</reference>
<dbReference type="SUPFAM" id="SSF53335">
    <property type="entry name" value="S-adenosyl-L-methionine-dependent methyltransferases"/>
    <property type="match status" value="1"/>
</dbReference>
<dbReference type="Proteomes" id="UP000235114">
    <property type="component" value="Unassembled WGS sequence"/>
</dbReference>
<dbReference type="GO" id="GO:0035243">
    <property type="term" value="F:protein-arginine omega-N symmetric methyltransferase activity"/>
    <property type="evidence" value="ECO:0007669"/>
    <property type="project" value="TreeGrafter"/>
</dbReference>
<sequence length="366" mass="41440">MLNYLKNMIFSTSSKMITYADYISTALYHPELGYYMKEGKKIGTGGDFITSSNISDVYGRAVAKWYSEIVKEINLPAKVCELGAGNGRFATAFIDEWKKLTDTPLTYFIVETSPYHRSIQQELIELGPVCQQISALDEIEPFSGMIFSNELYDALPVHVIEKKDGKFSEIMVAESTGKLIELAVPLQNSQITTFLNEYDLELQEGQRIEIPLQMAEVVSAIAKTLEKGIVVTVDYGYTNEEWEEPSRRKGSLRGYFQHQMVDNVLERPGEMDITSHVHFDALIKQGNERNLKFIAKLRQDEFLLSAGILDVLRDHFDPNPFSATSKRNRAIRSLIMPDGMSAAFHVIAQAKGLDFPEERILIERLS</sequence>
<evidence type="ECO:0000313" key="4">
    <source>
        <dbReference type="EMBL" id="PLS00080.1"/>
    </source>
</evidence>
<keyword evidence="1 3" id="KW-0489">Methyltransferase</keyword>
<keyword evidence="2 3" id="KW-0808">Transferase</keyword>
<dbReference type="EMBL" id="PGVD01000013">
    <property type="protein sequence ID" value="PLS00080.1"/>
    <property type="molecule type" value="Genomic_DNA"/>
</dbReference>
<dbReference type="PANTHER" id="PTHR12049:SF7">
    <property type="entry name" value="PROTEIN ARGININE METHYLTRANSFERASE NDUFAF7, MITOCHONDRIAL"/>
    <property type="match status" value="1"/>
</dbReference>
<evidence type="ECO:0000313" key="6">
    <source>
        <dbReference type="Proteomes" id="UP000235114"/>
    </source>
</evidence>
<name>A0A2N5GRA2_9BACI</name>
<dbReference type="InterPro" id="IPR038375">
    <property type="entry name" value="NDUFAF7_sf"/>
</dbReference>
<dbReference type="Proteomes" id="UP000234951">
    <property type="component" value="Unassembled WGS sequence"/>
</dbReference>
<dbReference type="InterPro" id="IPR029063">
    <property type="entry name" value="SAM-dependent_MTases_sf"/>
</dbReference>
<organism evidence="3 5">
    <name type="scientific">Bacillus canaveralius</name>
    <dbReference type="NCBI Taxonomy" id="1403243"/>
    <lineage>
        <taxon>Bacteria</taxon>
        <taxon>Bacillati</taxon>
        <taxon>Bacillota</taxon>
        <taxon>Bacilli</taxon>
        <taxon>Bacillales</taxon>
        <taxon>Bacillaceae</taxon>
        <taxon>Bacillus</taxon>
    </lineage>
</organism>
<evidence type="ECO:0000256" key="2">
    <source>
        <dbReference type="ARBA" id="ARBA00022679"/>
    </source>
</evidence>
<comment type="caution">
    <text evidence="3">The sequence shown here is derived from an EMBL/GenBank/DDBJ whole genome shotgun (WGS) entry which is preliminary data.</text>
</comment>
<evidence type="ECO:0000256" key="1">
    <source>
        <dbReference type="ARBA" id="ARBA00022603"/>
    </source>
</evidence>
<reference evidence="3 5" key="1">
    <citation type="submission" date="2017-11" db="EMBL/GenBank/DDBJ databases">
        <title>Comparitive Functional Genomics of Dry Heat Resistant strains isolated from the Viking Spacecraft.</title>
        <authorList>
            <person name="Seuylemezian A."/>
            <person name="Cooper K."/>
            <person name="Vaishampayan P."/>
        </authorList>
    </citation>
    <scope>NUCLEOTIDE SEQUENCE [LARGE SCALE GENOMIC DNA]</scope>
    <source>
        <strain evidence="3 5">M4.6</strain>
    </source>
</reference>
<evidence type="ECO:0000313" key="5">
    <source>
        <dbReference type="Proteomes" id="UP000234951"/>
    </source>
</evidence>
<dbReference type="PANTHER" id="PTHR12049">
    <property type="entry name" value="PROTEIN ARGININE METHYLTRANSFERASE NDUFAF7, MITOCHONDRIAL"/>
    <property type="match status" value="1"/>
</dbReference>
<dbReference type="GO" id="GO:0032259">
    <property type="term" value="P:methylation"/>
    <property type="evidence" value="ECO:0007669"/>
    <property type="project" value="UniProtKB-KW"/>
</dbReference>
<dbReference type="Pfam" id="PF02636">
    <property type="entry name" value="Methyltransf_28"/>
    <property type="match status" value="1"/>
</dbReference>
<accession>A0A2N5GRA2</accession>
<proteinExistence type="predicted"/>
<gene>
    <name evidence="3" type="ORF">CU635_02690</name>
    <name evidence="4" type="ORF">CVD25_04400</name>
</gene>
<dbReference type="AlphaFoldDB" id="A0A2N5GRA2"/>
<protein>
    <submittedName>
        <fullName evidence="3">SAM-dependent methyltransferase</fullName>
    </submittedName>
</protein>
<dbReference type="OrthoDB" id="9794208at2"/>
<dbReference type="RefSeq" id="WP_101575625.1">
    <property type="nucleotide sequence ID" value="NZ_PGVA01000004.1"/>
</dbReference>
<evidence type="ECO:0000313" key="3">
    <source>
        <dbReference type="EMBL" id="PLR85961.1"/>
    </source>
</evidence>
<dbReference type="EMBL" id="PGVA01000004">
    <property type="protein sequence ID" value="PLR85961.1"/>
    <property type="molecule type" value="Genomic_DNA"/>
</dbReference>
<dbReference type="Gene3D" id="3.40.50.12710">
    <property type="match status" value="1"/>
</dbReference>
<dbReference type="InterPro" id="IPR003788">
    <property type="entry name" value="NDUFAF7"/>
</dbReference>